<dbReference type="HOGENOM" id="CLU_028200_0_1_1"/>
<evidence type="ECO:0000256" key="5">
    <source>
        <dbReference type="ARBA" id="ARBA00038359"/>
    </source>
</evidence>
<proteinExistence type="inferred from homology"/>
<feature type="transmembrane region" description="Helical" evidence="7">
    <location>
        <begin position="208"/>
        <end position="228"/>
    </location>
</feature>
<dbReference type="PANTHER" id="PTHR33048:SF166">
    <property type="entry name" value="PTH11-LIKE INTEGRAL MEMBRANE PROTEIN"/>
    <property type="match status" value="1"/>
</dbReference>
<protein>
    <recommendedName>
        <fullName evidence="8">Rhodopsin domain-containing protein</fullName>
    </recommendedName>
</protein>
<feature type="transmembrane region" description="Helical" evidence="7">
    <location>
        <begin position="101"/>
        <end position="119"/>
    </location>
</feature>
<name>A0A0D2EYX8_9EURO</name>
<dbReference type="PANTHER" id="PTHR33048">
    <property type="entry name" value="PTH11-LIKE INTEGRAL MEMBRANE PROTEIN (AFU_ORTHOLOGUE AFUA_5G11245)"/>
    <property type="match status" value="1"/>
</dbReference>
<comment type="similarity">
    <text evidence="5">Belongs to the SAT4 family.</text>
</comment>
<sequence length="369" mass="41131">MSSTDPTVLWICHGLAMGLCVSRLVLRKCRKQAFTAGDYWTMGALFAISLRVTLNHLILLHGTTTTIKDDQRPPGRLPEGLRNRIIIDSKLNVVNRFTVNTLLWCLKMVVLDLCLRLVAKTTREGAIRYSYWAVFGATYVAGQLSVALECRPFHLYWQIYPDPGACVKGNVWLITYEVGNLVTDTMLVIMPFPVLFAVKTRWQKKVQLCSLFSIGFFLIAVSLVRIIQGIPNARVQSTRTFWGSIETLFATLVAQAPTLYTLLRRSTPQNSYQQAGDSYRLASSGYQTDRSKPRRIPNDRDIELGGVGADGGDKSYSVRAFSGRGDKSPPASADDENESTKGILVTVDITKVDAEDEHHKNSGFLRDTS</sequence>
<dbReference type="Proteomes" id="UP000054342">
    <property type="component" value="Unassembled WGS sequence"/>
</dbReference>
<dbReference type="AlphaFoldDB" id="A0A0D2EYX8"/>
<gene>
    <name evidence="9" type="ORF">PV05_08561</name>
</gene>
<dbReference type="GeneID" id="25330469"/>
<evidence type="ECO:0000256" key="7">
    <source>
        <dbReference type="SAM" id="Phobius"/>
    </source>
</evidence>
<comment type="subcellular location">
    <subcellularLocation>
        <location evidence="1">Membrane</location>
        <topology evidence="1">Multi-pass membrane protein</topology>
    </subcellularLocation>
</comment>
<keyword evidence="3 7" id="KW-1133">Transmembrane helix</keyword>
<dbReference type="GO" id="GO:0016020">
    <property type="term" value="C:membrane"/>
    <property type="evidence" value="ECO:0007669"/>
    <property type="project" value="UniProtKB-SubCell"/>
</dbReference>
<reference evidence="9 10" key="1">
    <citation type="submission" date="2015-01" db="EMBL/GenBank/DDBJ databases">
        <title>The Genome Sequence of Exophiala xenobiotica CBS118157.</title>
        <authorList>
            <consortium name="The Broad Institute Genomics Platform"/>
            <person name="Cuomo C."/>
            <person name="de Hoog S."/>
            <person name="Gorbushina A."/>
            <person name="Stielow B."/>
            <person name="Teixiera M."/>
            <person name="Abouelleil A."/>
            <person name="Chapman S.B."/>
            <person name="Priest M."/>
            <person name="Young S.K."/>
            <person name="Wortman J."/>
            <person name="Nusbaum C."/>
            <person name="Birren B."/>
        </authorList>
    </citation>
    <scope>NUCLEOTIDE SEQUENCE [LARGE SCALE GENOMIC DNA]</scope>
    <source>
        <strain evidence="9 10">CBS 118157</strain>
    </source>
</reference>
<dbReference type="RefSeq" id="XP_013313538.1">
    <property type="nucleotide sequence ID" value="XM_013458084.1"/>
</dbReference>
<dbReference type="InterPro" id="IPR049326">
    <property type="entry name" value="Rhodopsin_dom_fungi"/>
</dbReference>
<feature type="transmembrane region" description="Helical" evidence="7">
    <location>
        <begin position="240"/>
        <end position="263"/>
    </location>
</feature>
<evidence type="ECO:0000256" key="6">
    <source>
        <dbReference type="SAM" id="MobiDB-lite"/>
    </source>
</evidence>
<feature type="transmembrane region" description="Helical" evidence="7">
    <location>
        <begin position="131"/>
        <end position="148"/>
    </location>
</feature>
<evidence type="ECO:0000313" key="9">
    <source>
        <dbReference type="EMBL" id="KIW52954.1"/>
    </source>
</evidence>
<evidence type="ECO:0000313" key="10">
    <source>
        <dbReference type="Proteomes" id="UP000054342"/>
    </source>
</evidence>
<feature type="domain" description="Rhodopsin" evidence="8">
    <location>
        <begin position="23"/>
        <end position="265"/>
    </location>
</feature>
<feature type="transmembrane region" description="Helical" evidence="7">
    <location>
        <begin position="6"/>
        <end position="26"/>
    </location>
</feature>
<accession>A0A0D2EYX8</accession>
<evidence type="ECO:0000256" key="3">
    <source>
        <dbReference type="ARBA" id="ARBA00022989"/>
    </source>
</evidence>
<dbReference type="Pfam" id="PF20684">
    <property type="entry name" value="Fung_rhodopsin"/>
    <property type="match status" value="1"/>
</dbReference>
<organism evidence="9 10">
    <name type="scientific">Exophiala xenobiotica</name>
    <dbReference type="NCBI Taxonomy" id="348802"/>
    <lineage>
        <taxon>Eukaryota</taxon>
        <taxon>Fungi</taxon>
        <taxon>Dikarya</taxon>
        <taxon>Ascomycota</taxon>
        <taxon>Pezizomycotina</taxon>
        <taxon>Eurotiomycetes</taxon>
        <taxon>Chaetothyriomycetidae</taxon>
        <taxon>Chaetothyriales</taxon>
        <taxon>Herpotrichiellaceae</taxon>
        <taxon>Exophiala</taxon>
    </lineage>
</organism>
<dbReference type="STRING" id="348802.A0A0D2EYX8"/>
<keyword evidence="4 7" id="KW-0472">Membrane</keyword>
<evidence type="ECO:0000256" key="1">
    <source>
        <dbReference type="ARBA" id="ARBA00004141"/>
    </source>
</evidence>
<evidence type="ECO:0000256" key="2">
    <source>
        <dbReference type="ARBA" id="ARBA00022692"/>
    </source>
</evidence>
<feature type="transmembrane region" description="Helical" evidence="7">
    <location>
        <begin position="38"/>
        <end position="59"/>
    </location>
</feature>
<dbReference type="OrthoDB" id="2988756at2759"/>
<feature type="region of interest" description="Disordered" evidence="6">
    <location>
        <begin position="283"/>
        <end position="342"/>
    </location>
</feature>
<evidence type="ECO:0000259" key="8">
    <source>
        <dbReference type="Pfam" id="PF20684"/>
    </source>
</evidence>
<feature type="transmembrane region" description="Helical" evidence="7">
    <location>
        <begin position="178"/>
        <end position="196"/>
    </location>
</feature>
<dbReference type="InterPro" id="IPR052337">
    <property type="entry name" value="SAT4-like"/>
</dbReference>
<dbReference type="EMBL" id="KN847321">
    <property type="protein sequence ID" value="KIW52954.1"/>
    <property type="molecule type" value="Genomic_DNA"/>
</dbReference>
<keyword evidence="10" id="KW-1185">Reference proteome</keyword>
<evidence type="ECO:0000256" key="4">
    <source>
        <dbReference type="ARBA" id="ARBA00023136"/>
    </source>
</evidence>
<keyword evidence="2 7" id="KW-0812">Transmembrane</keyword>